<dbReference type="RefSeq" id="WP_307502402.1">
    <property type="nucleotide sequence ID" value="NZ_BAAACE010000029.1"/>
</dbReference>
<organism evidence="1 2">
    <name type="scientific">Paraclostridium ghonii</name>
    <dbReference type="NCBI Taxonomy" id="29358"/>
    <lineage>
        <taxon>Bacteria</taxon>
        <taxon>Bacillati</taxon>
        <taxon>Bacillota</taxon>
        <taxon>Clostridia</taxon>
        <taxon>Peptostreptococcales</taxon>
        <taxon>Peptostreptococcaceae</taxon>
        <taxon>Paraclostridium</taxon>
    </lineage>
</organism>
<sequence length="84" mass="9978">MDYIYEIQAETKDRNVKKCTCVINGSLEEGKALNLDFMKEYINENRNNIRLYISKNEVINFNDMNIENFDMLSVRIGFFNIDKL</sequence>
<accession>A0ABU0MXV7</accession>
<keyword evidence="2" id="KW-1185">Reference proteome</keyword>
<evidence type="ECO:0000313" key="1">
    <source>
        <dbReference type="EMBL" id="MDQ0555351.1"/>
    </source>
</evidence>
<comment type="caution">
    <text evidence="1">The sequence shown here is derived from an EMBL/GenBank/DDBJ whole genome shotgun (WGS) entry which is preliminary data.</text>
</comment>
<dbReference type="EMBL" id="JAUSWG010000002">
    <property type="protein sequence ID" value="MDQ0555351.1"/>
    <property type="molecule type" value="Genomic_DNA"/>
</dbReference>
<evidence type="ECO:0000313" key="2">
    <source>
        <dbReference type="Proteomes" id="UP001232584"/>
    </source>
</evidence>
<protein>
    <submittedName>
        <fullName evidence="1">Uncharacterized protein</fullName>
    </submittedName>
</protein>
<gene>
    <name evidence="1" type="ORF">QOZ92_000464</name>
</gene>
<dbReference type="Proteomes" id="UP001232584">
    <property type="component" value="Unassembled WGS sequence"/>
</dbReference>
<name>A0ABU0MXV7_9FIRM</name>
<proteinExistence type="predicted"/>
<reference evidence="1 2" key="1">
    <citation type="submission" date="2023-07" db="EMBL/GenBank/DDBJ databases">
        <title>Genomic Encyclopedia of Type Strains, Phase IV (KMG-IV): sequencing the most valuable type-strain genomes for metagenomic binning, comparative biology and taxonomic classification.</title>
        <authorList>
            <person name="Goeker M."/>
        </authorList>
    </citation>
    <scope>NUCLEOTIDE SEQUENCE [LARGE SCALE GENOMIC DNA]</scope>
    <source>
        <strain evidence="1 2">DSM 15049</strain>
    </source>
</reference>